<dbReference type="GO" id="GO:0043190">
    <property type="term" value="C:ATP-binding cassette (ABC) transporter complex"/>
    <property type="evidence" value="ECO:0007669"/>
    <property type="project" value="InterPro"/>
</dbReference>
<comment type="similarity">
    <text evidence="1">Belongs to the bacterial solute-binding protein 5 family.</text>
</comment>
<dbReference type="Pfam" id="PF00496">
    <property type="entry name" value="SBP_bac_5"/>
    <property type="match status" value="1"/>
</dbReference>
<organism evidence="4 5">
    <name type="scientific">Methanocaldococcus bathoardescens</name>
    <dbReference type="NCBI Taxonomy" id="1301915"/>
    <lineage>
        <taxon>Archaea</taxon>
        <taxon>Methanobacteriati</taxon>
        <taxon>Methanobacteriota</taxon>
        <taxon>Methanomada group</taxon>
        <taxon>Methanococci</taxon>
        <taxon>Methanococcales</taxon>
        <taxon>Methanocaldococcaceae</taxon>
        <taxon>Methanocaldococcus</taxon>
    </lineage>
</organism>
<dbReference type="STRING" id="1301915.JH146_0266"/>
<dbReference type="PROSITE" id="PS51257">
    <property type="entry name" value="PROKAR_LIPOPROTEIN"/>
    <property type="match status" value="1"/>
</dbReference>
<dbReference type="EMBL" id="CP009149">
    <property type="protein sequence ID" value="AIJ05117.1"/>
    <property type="molecule type" value="Genomic_DNA"/>
</dbReference>
<dbReference type="Proteomes" id="UP000028781">
    <property type="component" value="Chromosome"/>
</dbReference>
<protein>
    <submittedName>
        <fullName evidence="4">ABC-type extracellular solute-binding protein, periplasmic component</fullName>
    </submittedName>
</protein>
<dbReference type="PROSITE" id="PS01040">
    <property type="entry name" value="SBP_BACTERIAL_5"/>
    <property type="match status" value="1"/>
</dbReference>
<dbReference type="Gene3D" id="3.40.190.10">
    <property type="entry name" value="Periplasmic binding protein-like II"/>
    <property type="match status" value="1"/>
</dbReference>
<gene>
    <name evidence="4" type="ORF">JH146_0266</name>
</gene>
<reference evidence="4 5" key="1">
    <citation type="journal article" date="2015" name="Int. J. Syst. Evol. Microbiol.">
        <title>M ethanocaldococcus bathoardescens sp. nov., a hyperthermophilic methanogen isolated from a volcanically active deep-sea hydrothermal vent.</title>
        <authorList>
            <person name="Stewart L.C."/>
            <person name="Jung J.H."/>
            <person name="Kim Y.T."/>
            <person name="Kwon S.W."/>
            <person name="Park C.S."/>
            <person name="Holden J.F."/>
        </authorList>
    </citation>
    <scope>NUCLEOTIDE SEQUENCE [LARGE SCALE GENOMIC DNA]</scope>
    <source>
        <strain evidence="4 5">JH146</strain>
    </source>
</reference>
<dbReference type="GO" id="GO:1904680">
    <property type="term" value="F:peptide transmembrane transporter activity"/>
    <property type="evidence" value="ECO:0007669"/>
    <property type="project" value="TreeGrafter"/>
</dbReference>
<accession>A0A076LE94</accession>
<evidence type="ECO:0000259" key="3">
    <source>
        <dbReference type="Pfam" id="PF00496"/>
    </source>
</evidence>
<dbReference type="InterPro" id="IPR039424">
    <property type="entry name" value="SBP_5"/>
</dbReference>
<dbReference type="HOGENOM" id="CLU_017028_7_5_2"/>
<evidence type="ECO:0000313" key="5">
    <source>
        <dbReference type="Proteomes" id="UP000028781"/>
    </source>
</evidence>
<name>A0A076LE94_9EURY</name>
<dbReference type="GO" id="GO:0015833">
    <property type="term" value="P:peptide transport"/>
    <property type="evidence" value="ECO:0007669"/>
    <property type="project" value="TreeGrafter"/>
</dbReference>
<dbReference type="CDD" id="cd00995">
    <property type="entry name" value="PBP2_NikA_DppA_OppA_like"/>
    <property type="match status" value="1"/>
</dbReference>
<sequence>MKKAVSILAIALLLLGGVAIAGCTQKTETNIEEAKPATTEIKPAETKAVEYKDTFILGYGKDHKLTGSKWGIGFFPKTHVLERLVEYDMEHDKIVPALAESWEIKDGGKTIIFHLKKGIKFSDGTEFNAYAVKFTMDRLIAKGHSLAPEGCDVIDNYTVAIHFKKPGFFNLAKMAEYHLGIMAPTSVNPVGDPNGTLVKPIGTGPFKVVDYKKDQYAIYEPNPYWYERHGIKPKFKRFVVKIIPDEDTRVMALRSGEVDAISDYVHGGAAYTPRNQLPLLEKDGFKVYKHNVPITWVIAFNYKKAPFNDPEVRKAVSLAIDRDEIVKIFGNQVRPAWNGMFAPEAPGMKEANIKYEYNPEKAREILKKKGLEGLKVKFIVDKSQGDQILVAQLIQEQLKKAGFDPELEILESGAYKQKRDSGDYDMRLYYIGGPHRRFYLRMFWRFYPGGKWDAYESEKVCSLCKKILEDPADIDPEVRKKDLIEFYKALYDEMGVVPLYHDIMTAVMSPKVDAPSPDKFFTISGEPFFAEVGVRK</sequence>
<keyword evidence="2" id="KW-0732">Signal</keyword>
<evidence type="ECO:0000256" key="1">
    <source>
        <dbReference type="ARBA" id="ARBA00005695"/>
    </source>
</evidence>
<keyword evidence="5" id="KW-1185">Reference proteome</keyword>
<dbReference type="PANTHER" id="PTHR30290">
    <property type="entry name" value="PERIPLASMIC BINDING COMPONENT OF ABC TRANSPORTER"/>
    <property type="match status" value="1"/>
</dbReference>
<dbReference type="RefSeq" id="WP_048201318.1">
    <property type="nucleotide sequence ID" value="NZ_CP009149.1"/>
</dbReference>
<dbReference type="InterPro" id="IPR030678">
    <property type="entry name" value="Peptide/Ni-bd"/>
</dbReference>
<dbReference type="Gene3D" id="3.10.105.10">
    <property type="entry name" value="Dipeptide-binding Protein, Domain 3"/>
    <property type="match status" value="1"/>
</dbReference>
<proteinExistence type="inferred from homology"/>
<dbReference type="InterPro" id="IPR023765">
    <property type="entry name" value="SBP_5_CS"/>
</dbReference>
<dbReference type="PIRSF" id="PIRSF002741">
    <property type="entry name" value="MppA"/>
    <property type="match status" value="1"/>
</dbReference>
<dbReference type="AlphaFoldDB" id="A0A076LE94"/>
<evidence type="ECO:0000256" key="2">
    <source>
        <dbReference type="ARBA" id="ARBA00022729"/>
    </source>
</evidence>
<dbReference type="KEGG" id="mjh:JH146_0266"/>
<dbReference type="GO" id="GO:0042597">
    <property type="term" value="C:periplasmic space"/>
    <property type="evidence" value="ECO:0007669"/>
    <property type="project" value="UniProtKB-ARBA"/>
</dbReference>
<dbReference type="SUPFAM" id="SSF53850">
    <property type="entry name" value="Periplasmic binding protein-like II"/>
    <property type="match status" value="1"/>
</dbReference>
<dbReference type="InterPro" id="IPR000914">
    <property type="entry name" value="SBP_5_dom"/>
</dbReference>
<feature type="domain" description="Solute-binding protein family 5" evidence="3">
    <location>
        <begin position="93"/>
        <end position="433"/>
    </location>
</feature>
<evidence type="ECO:0000313" key="4">
    <source>
        <dbReference type="EMBL" id="AIJ05117.1"/>
    </source>
</evidence>
<dbReference type="OrthoDB" id="194307at2157"/>
<dbReference type="GeneID" id="24890858"/>